<feature type="transmembrane region" description="Helical" evidence="5">
    <location>
        <begin position="381"/>
        <end position="398"/>
    </location>
</feature>
<evidence type="ECO:0000256" key="1">
    <source>
        <dbReference type="ARBA" id="ARBA00004141"/>
    </source>
</evidence>
<feature type="transmembrane region" description="Helical" evidence="5">
    <location>
        <begin position="286"/>
        <end position="306"/>
    </location>
</feature>
<dbReference type="PANTHER" id="PTHR23508:SF10">
    <property type="entry name" value="CARBOXYLIC ACID TRANSPORTER PROTEIN HOMOLOG"/>
    <property type="match status" value="1"/>
</dbReference>
<evidence type="ECO:0000313" key="8">
    <source>
        <dbReference type="Proteomes" id="UP001501671"/>
    </source>
</evidence>
<keyword evidence="4 5" id="KW-0472">Membrane</keyword>
<dbReference type="InterPro" id="IPR020846">
    <property type="entry name" value="MFS_dom"/>
</dbReference>
<feature type="transmembrane region" description="Helical" evidence="5">
    <location>
        <begin position="258"/>
        <end position="279"/>
    </location>
</feature>
<reference evidence="8" key="1">
    <citation type="journal article" date="2019" name="Int. J. Syst. Evol. Microbiol.">
        <title>The Global Catalogue of Microorganisms (GCM) 10K type strain sequencing project: providing services to taxonomists for standard genome sequencing and annotation.</title>
        <authorList>
            <consortium name="The Broad Institute Genomics Platform"/>
            <consortium name="The Broad Institute Genome Sequencing Center for Infectious Disease"/>
            <person name="Wu L."/>
            <person name="Ma J."/>
        </authorList>
    </citation>
    <scope>NUCLEOTIDE SEQUENCE [LARGE SCALE GENOMIC DNA]</scope>
    <source>
        <strain evidence="8">JCM 17666</strain>
    </source>
</reference>
<dbReference type="InterPro" id="IPR005829">
    <property type="entry name" value="Sugar_transporter_CS"/>
</dbReference>
<feature type="transmembrane region" description="Helical" evidence="5">
    <location>
        <begin position="312"/>
        <end position="336"/>
    </location>
</feature>
<evidence type="ECO:0000256" key="4">
    <source>
        <dbReference type="ARBA" id="ARBA00023136"/>
    </source>
</evidence>
<feature type="transmembrane region" description="Helical" evidence="5">
    <location>
        <begin position="217"/>
        <end position="238"/>
    </location>
</feature>
<feature type="transmembrane region" description="Helical" evidence="5">
    <location>
        <begin position="106"/>
        <end position="124"/>
    </location>
</feature>
<evidence type="ECO:0000256" key="2">
    <source>
        <dbReference type="ARBA" id="ARBA00022692"/>
    </source>
</evidence>
<dbReference type="InterPro" id="IPR011701">
    <property type="entry name" value="MFS"/>
</dbReference>
<keyword evidence="8" id="KW-1185">Reference proteome</keyword>
<evidence type="ECO:0000256" key="3">
    <source>
        <dbReference type="ARBA" id="ARBA00022989"/>
    </source>
</evidence>
<dbReference type="PROSITE" id="PS50850">
    <property type="entry name" value="MFS"/>
    <property type="match status" value="1"/>
</dbReference>
<feature type="domain" description="Major facilitator superfamily (MFS) profile" evidence="6">
    <location>
        <begin position="17"/>
        <end position="402"/>
    </location>
</feature>
<feature type="transmembrane region" description="Helical" evidence="5">
    <location>
        <begin position="55"/>
        <end position="75"/>
    </location>
</feature>
<accession>A0ABP8HCI6</accession>
<dbReference type="PANTHER" id="PTHR23508">
    <property type="entry name" value="CARBOXYLIC ACID TRANSPORTER PROTEIN HOMOLOG"/>
    <property type="match status" value="1"/>
</dbReference>
<dbReference type="EMBL" id="BAABFO010000017">
    <property type="protein sequence ID" value="GAA4337296.1"/>
    <property type="molecule type" value="Genomic_DNA"/>
</dbReference>
<evidence type="ECO:0000259" key="6">
    <source>
        <dbReference type="PROSITE" id="PS50850"/>
    </source>
</evidence>
<dbReference type="RefSeq" id="WP_345250951.1">
    <property type="nucleotide sequence ID" value="NZ_BAABFO010000017.1"/>
</dbReference>
<dbReference type="SUPFAM" id="SSF103473">
    <property type="entry name" value="MFS general substrate transporter"/>
    <property type="match status" value="1"/>
</dbReference>
<feature type="transmembrane region" description="Helical" evidence="5">
    <location>
        <begin position="21"/>
        <end position="43"/>
    </location>
</feature>
<dbReference type="Gene3D" id="1.20.1250.20">
    <property type="entry name" value="MFS general substrate transporter like domains"/>
    <property type="match status" value="2"/>
</dbReference>
<gene>
    <name evidence="7" type="ORF">GCM10023144_32810</name>
</gene>
<dbReference type="Proteomes" id="UP001501671">
    <property type="component" value="Unassembled WGS sequence"/>
</dbReference>
<evidence type="ECO:0000313" key="7">
    <source>
        <dbReference type="EMBL" id="GAA4337296.1"/>
    </source>
</evidence>
<keyword evidence="3 5" id="KW-1133">Transmembrane helix</keyword>
<dbReference type="PROSITE" id="PS00216">
    <property type="entry name" value="SUGAR_TRANSPORT_1"/>
    <property type="match status" value="1"/>
</dbReference>
<evidence type="ECO:0000256" key="5">
    <source>
        <dbReference type="SAM" id="Phobius"/>
    </source>
</evidence>
<feature type="transmembrane region" description="Helical" evidence="5">
    <location>
        <begin position="82"/>
        <end position="100"/>
    </location>
</feature>
<sequence length="408" mass="44028">MTETMPAEKSNSASWRAFVAAYLGWVFDYFEVYFLTIVIVPMAKEFGWSTGQVSLILSMQLASLAVGGVLWGYLCDRYGRRWALQLCILQYCVGTLARAFTPNFGYMLFFTIFAGIGIGGEYGVGQTLVTETVSKERRGAWSSMLYSGIFVGIVLAAVAGGLVLPHVGWSWSLIISSIPIVLVVLIRLGTPESALWEQRKSRGQHVAARSEFARASFLKPLLLCYATATFQLFAYYGITTLMPTYLVNVAGFSLSKTSWWVFFTGLAGLCGAVAAAFFIDRIGRRMTLSVSAVVGAVGGVLVFLLWQELQSLSGILAPFFLLYAGFGATASVFGSLFSEVFPVSLRATGMSSALQLARGTTFAAPLIASALYPVIGYPPLIIGAVVLLALLALIAWAFPETSGADVDY</sequence>
<dbReference type="PROSITE" id="PS00217">
    <property type="entry name" value="SUGAR_TRANSPORT_2"/>
    <property type="match status" value="1"/>
</dbReference>
<comment type="subcellular location">
    <subcellularLocation>
        <location evidence="1">Membrane</location>
        <topology evidence="1">Multi-pass membrane protein</topology>
    </subcellularLocation>
</comment>
<comment type="caution">
    <text evidence="7">The sequence shown here is derived from an EMBL/GenBank/DDBJ whole genome shotgun (WGS) entry which is preliminary data.</text>
</comment>
<name>A0ABP8HCI6_9BURK</name>
<feature type="transmembrane region" description="Helical" evidence="5">
    <location>
        <begin position="169"/>
        <end position="190"/>
    </location>
</feature>
<protein>
    <submittedName>
        <fullName evidence="7">MFS transporter</fullName>
    </submittedName>
</protein>
<dbReference type="InterPro" id="IPR036259">
    <property type="entry name" value="MFS_trans_sf"/>
</dbReference>
<proteinExistence type="predicted"/>
<dbReference type="Pfam" id="PF07690">
    <property type="entry name" value="MFS_1"/>
    <property type="match status" value="1"/>
</dbReference>
<organism evidence="7 8">
    <name type="scientific">Pigmentiphaga soli</name>
    <dbReference type="NCBI Taxonomy" id="1007095"/>
    <lineage>
        <taxon>Bacteria</taxon>
        <taxon>Pseudomonadati</taxon>
        <taxon>Pseudomonadota</taxon>
        <taxon>Betaproteobacteria</taxon>
        <taxon>Burkholderiales</taxon>
        <taxon>Alcaligenaceae</taxon>
        <taxon>Pigmentiphaga</taxon>
    </lineage>
</organism>
<feature type="transmembrane region" description="Helical" evidence="5">
    <location>
        <begin position="144"/>
        <end position="163"/>
    </location>
</feature>
<keyword evidence="2 5" id="KW-0812">Transmembrane</keyword>